<accession>A0A7N0TNL7</accession>
<dbReference type="GO" id="GO:0046872">
    <property type="term" value="F:metal ion binding"/>
    <property type="evidence" value="ECO:0007669"/>
    <property type="project" value="UniProtKB-KW"/>
</dbReference>
<dbReference type="GO" id="GO:0005634">
    <property type="term" value="C:nucleus"/>
    <property type="evidence" value="ECO:0007669"/>
    <property type="project" value="UniProtKB-SubCell"/>
</dbReference>
<dbReference type="PANTHER" id="PTHR31604:SF16">
    <property type="entry name" value="PROTEIN SHI RELATED SEQUENCE 3"/>
    <property type="match status" value="1"/>
</dbReference>
<keyword evidence="5" id="KW-0238">DNA-binding</keyword>
<dbReference type="GO" id="GO:0003700">
    <property type="term" value="F:DNA-binding transcription factor activity"/>
    <property type="evidence" value="ECO:0007669"/>
    <property type="project" value="InterPro"/>
</dbReference>
<proteinExistence type="inferred from homology"/>
<keyword evidence="3" id="KW-0479">Metal-binding</keyword>
<dbReference type="Gramene" id="Kaladp0040s0544.1.v1.1">
    <property type="protein sequence ID" value="Kaladp0040s0544.1.v1.1"/>
    <property type="gene ID" value="Kaladp0040s0544.v1.1"/>
</dbReference>
<dbReference type="NCBIfam" id="TIGR01623">
    <property type="entry name" value="put_zinc_LRP1"/>
    <property type="match status" value="1"/>
</dbReference>
<sequence length="329" mass="35630">MSGFFSLGGANPQQPHHLNSSPETLIPPGNWFELRNEKLAATYRRRGAIELWHQQACHERSSRSYDISNNPTSTSHLLGFGVGPTSVGAIDTSTQSDDQSVALGMITMSGSSCGVGLGSGDGRRGSISCQDCGNQAKKECVHMRCRTCCMSRGFDCQTHVKSTWVPAAKRRERQQQMKRLRQDPKAAASASNSSLACTSLTRLAPSPSTLGEGGRWATVGDELPREVRSCAVFKCVRVSPIEQQGEEGLEQQLAYQTSVNIGGHLFRGILYDQGPQNHHYHHHSDCINLVSNTQQHASFGADPTAATNLYQAPNATFPGASVVCTHFCP</sequence>
<feature type="compositionally biased region" description="Basic residues" evidence="8">
    <location>
        <begin position="168"/>
        <end position="179"/>
    </location>
</feature>
<feature type="region of interest" description="Disordered" evidence="8">
    <location>
        <begin position="1"/>
        <end position="27"/>
    </location>
</feature>
<keyword evidence="6" id="KW-0010">Activator</keyword>
<evidence type="ECO:0000256" key="7">
    <source>
        <dbReference type="ARBA" id="ARBA00023242"/>
    </source>
</evidence>
<dbReference type="Pfam" id="PF05142">
    <property type="entry name" value="DUF702"/>
    <property type="match status" value="1"/>
</dbReference>
<feature type="compositionally biased region" description="Polar residues" evidence="8">
    <location>
        <begin position="11"/>
        <end position="23"/>
    </location>
</feature>
<dbReference type="InterPro" id="IPR006511">
    <property type="entry name" value="SHI_C"/>
</dbReference>
<keyword evidence="7" id="KW-0539">Nucleus</keyword>
<evidence type="ECO:0000256" key="5">
    <source>
        <dbReference type="ARBA" id="ARBA00023125"/>
    </source>
</evidence>
<dbReference type="InterPro" id="IPR007818">
    <property type="entry name" value="SHI"/>
</dbReference>
<feature type="region of interest" description="Disordered" evidence="8">
    <location>
        <begin position="167"/>
        <end position="193"/>
    </location>
</feature>
<evidence type="ECO:0000256" key="2">
    <source>
        <dbReference type="ARBA" id="ARBA00006911"/>
    </source>
</evidence>
<evidence type="ECO:0000256" key="1">
    <source>
        <dbReference type="ARBA" id="ARBA00004123"/>
    </source>
</evidence>
<keyword evidence="4" id="KW-0862">Zinc</keyword>
<dbReference type="PANTHER" id="PTHR31604">
    <property type="entry name" value="PROTEIN LATERAL ROOT PRIMORDIUM 1"/>
    <property type="match status" value="1"/>
</dbReference>
<evidence type="ECO:0000256" key="8">
    <source>
        <dbReference type="SAM" id="MobiDB-lite"/>
    </source>
</evidence>
<dbReference type="Proteomes" id="UP000594263">
    <property type="component" value="Unplaced"/>
</dbReference>
<organism evidence="9 10">
    <name type="scientific">Kalanchoe fedtschenkoi</name>
    <name type="common">Lavender scallops</name>
    <name type="synonym">South American air plant</name>
    <dbReference type="NCBI Taxonomy" id="63787"/>
    <lineage>
        <taxon>Eukaryota</taxon>
        <taxon>Viridiplantae</taxon>
        <taxon>Streptophyta</taxon>
        <taxon>Embryophyta</taxon>
        <taxon>Tracheophyta</taxon>
        <taxon>Spermatophyta</taxon>
        <taxon>Magnoliopsida</taxon>
        <taxon>eudicotyledons</taxon>
        <taxon>Gunneridae</taxon>
        <taxon>Pentapetalae</taxon>
        <taxon>Saxifragales</taxon>
        <taxon>Crassulaceae</taxon>
        <taxon>Kalanchoe</taxon>
    </lineage>
</organism>
<keyword evidence="10" id="KW-1185">Reference proteome</keyword>
<evidence type="ECO:0000313" key="10">
    <source>
        <dbReference type="Proteomes" id="UP000594263"/>
    </source>
</evidence>
<evidence type="ECO:0000256" key="4">
    <source>
        <dbReference type="ARBA" id="ARBA00022833"/>
    </source>
</evidence>
<dbReference type="AlphaFoldDB" id="A0A7N0TNL7"/>
<name>A0A7N0TNL7_KALFE</name>
<dbReference type="NCBIfam" id="TIGR01624">
    <property type="entry name" value="LRP1_Cterm"/>
    <property type="match status" value="1"/>
</dbReference>
<protein>
    <submittedName>
        <fullName evidence="9">Uncharacterized protein</fullName>
    </submittedName>
</protein>
<dbReference type="EnsemblPlants" id="Kaladp0040s0544.1.v1.1">
    <property type="protein sequence ID" value="Kaladp0040s0544.1.v1.1"/>
    <property type="gene ID" value="Kaladp0040s0544.v1.1"/>
</dbReference>
<evidence type="ECO:0000313" key="9">
    <source>
        <dbReference type="EnsemblPlants" id="Kaladp0040s0544.1.v1.1"/>
    </source>
</evidence>
<evidence type="ECO:0000256" key="3">
    <source>
        <dbReference type="ARBA" id="ARBA00022723"/>
    </source>
</evidence>
<dbReference type="GO" id="GO:0003677">
    <property type="term" value="F:DNA binding"/>
    <property type="evidence" value="ECO:0007669"/>
    <property type="project" value="UniProtKB-KW"/>
</dbReference>
<dbReference type="GO" id="GO:0045893">
    <property type="term" value="P:positive regulation of DNA-templated transcription"/>
    <property type="evidence" value="ECO:0007669"/>
    <property type="project" value="TreeGrafter"/>
</dbReference>
<dbReference type="InterPro" id="IPR006510">
    <property type="entry name" value="Znf_LRP1"/>
</dbReference>
<reference evidence="9" key="1">
    <citation type="submission" date="2021-01" db="UniProtKB">
        <authorList>
            <consortium name="EnsemblPlants"/>
        </authorList>
    </citation>
    <scope>IDENTIFICATION</scope>
</reference>
<evidence type="ECO:0000256" key="6">
    <source>
        <dbReference type="ARBA" id="ARBA00023159"/>
    </source>
</evidence>
<comment type="similarity">
    <text evidence="2">Belongs to the SHI protein family.</text>
</comment>
<comment type="subcellular location">
    <subcellularLocation>
        <location evidence="1">Nucleus</location>
    </subcellularLocation>
</comment>